<evidence type="ECO:0008006" key="4">
    <source>
        <dbReference type="Google" id="ProtNLM"/>
    </source>
</evidence>
<gene>
    <name evidence="2" type="ORF">MiTs_02859</name>
</gene>
<proteinExistence type="predicted"/>
<dbReference type="Proteomes" id="UP000324689">
    <property type="component" value="Unassembled WGS sequence"/>
</dbReference>
<evidence type="ECO:0000256" key="1">
    <source>
        <dbReference type="SAM" id="SignalP"/>
    </source>
</evidence>
<feature type="signal peptide" evidence="1">
    <location>
        <begin position="1"/>
        <end position="29"/>
    </location>
</feature>
<evidence type="ECO:0000313" key="2">
    <source>
        <dbReference type="EMBL" id="GCA80850.1"/>
    </source>
</evidence>
<dbReference type="EMBL" id="BHVQ01000037">
    <property type="protein sequence ID" value="GCA80850.1"/>
    <property type="molecule type" value="Genomic_DNA"/>
</dbReference>
<dbReference type="NCBIfam" id="TIGR02595">
    <property type="entry name" value="PEP_CTERM"/>
    <property type="match status" value="1"/>
</dbReference>
<dbReference type="InterPro" id="IPR013424">
    <property type="entry name" value="Ice-binding_C"/>
</dbReference>
<name>A0A5A5RXI9_MICAE</name>
<keyword evidence="1" id="KW-0732">Signal</keyword>
<comment type="caution">
    <text evidence="2">The sequence shown here is derived from an EMBL/GenBank/DDBJ whole genome shotgun (WGS) entry which is preliminary data.</text>
</comment>
<accession>A0A5A5RXI9</accession>
<sequence length="240" mass="24727">MAIKSMKKLLTILTPLTLMGLAGVTPAQAAIVAGWNQFNTDTATYPKAADTVGANITSTGLNTAGIGRRNTSDFSLGDGDAAIRWNTGSTVNTNQYVEFAVQPGAGFQVDFTNLQLNARQDEIRLDLVLRSSVDGFTNNLGTQVSLTGGFITYSFDLSSLAPQTGPVQFRLYGLNALGSLGANVFFFAENSANVAGGGFVALNGDITPTGGGAVSTPEPSGIVSLIAVGALGAASLRRRG</sequence>
<organism evidence="2 3">
    <name type="scientific">Microcystis aeruginosa NIES-2521</name>
    <dbReference type="NCBI Taxonomy" id="2303983"/>
    <lineage>
        <taxon>Bacteria</taxon>
        <taxon>Bacillati</taxon>
        <taxon>Cyanobacteriota</taxon>
        <taxon>Cyanophyceae</taxon>
        <taxon>Oscillatoriophycideae</taxon>
        <taxon>Chroococcales</taxon>
        <taxon>Microcystaceae</taxon>
        <taxon>Microcystis</taxon>
    </lineage>
</organism>
<dbReference type="AlphaFoldDB" id="A0A5A5RXI9"/>
<feature type="chain" id="PRO_5022919396" description="PEP-CTERM protein-sorting domain-containing protein" evidence="1">
    <location>
        <begin position="30"/>
        <end position="240"/>
    </location>
</feature>
<evidence type="ECO:0000313" key="3">
    <source>
        <dbReference type="Proteomes" id="UP000324689"/>
    </source>
</evidence>
<protein>
    <recommendedName>
        <fullName evidence="4">PEP-CTERM protein-sorting domain-containing protein</fullName>
    </recommendedName>
</protein>
<reference evidence="2 3" key="1">
    <citation type="submission" date="2018-09" db="EMBL/GenBank/DDBJ databases">
        <title>Evolutionary history of phycoerythrin pigmentation in the water bloom-forming cyanobacterium Microcystis aeruginosa.</title>
        <authorList>
            <person name="Tanabe Y."/>
            <person name="Tanabe Y."/>
            <person name="Yamaguchi H."/>
        </authorList>
    </citation>
    <scope>NUCLEOTIDE SEQUENCE [LARGE SCALE GENOMIC DNA]</scope>
    <source>
        <strain evidence="2 3">NIES-2521</strain>
    </source>
</reference>